<proteinExistence type="predicted"/>
<accession>A0ABW5BNL5</accession>
<keyword evidence="1" id="KW-1133">Transmembrane helix</keyword>
<keyword evidence="3" id="KW-1185">Reference proteome</keyword>
<sequence>MGLIKNYLISFLWGFAEATFFFIVPDVFLSYLSVKYNLKTAIKSALFTLSGAFIGGVIIYHLGNSYSSDIIDYIDILPAISPAMIVTAKEDLEQFGILSILIGAFSGVPYKVFAAQAGQLSIPLISFIAIFIPARLIRWFQVIFIAQLIGNILLNHVSKKFVLWAFFSFWVIFYSLFFVFMPN</sequence>
<reference evidence="3" key="1">
    <citation type="journal article" date="2019" name="Int. J. Syst. Evol. Microbiol.">
        <title>The Global Catalogue of Microorganisms (GCM) 10K type strain sequencing project: providing services to taxonomists for standard genome sequencing and annotation.</title>
        <authorList>
            <consortium name="The Broad Institute Genomics Platform"/>
            <consortium name="The Broad Institute Genome Sequencing Center for Infectious Disease"/>
            <person name="Wu L."/>
            <person name="Ma J."/>
        </authorList>
    </citation>
    <scope>NUCLEOTIDE SEQUENCE [LARGE SCALE GENOMIC DNA]</scope>
    <source>
        <strain evidence="3">CGMCC 4.7192</strain>
    </source>
</reference>
<comment type="caution">
    <text evidence="2">The sequence shown here is derived from an EMBL/GenBank/DDBJ whole genome shotgun (WGS) entry which is preliminary data.</text>
</comment>
<dbReference type="PANTHER" id="PTHR42709">
    <property type="entry name" value="ALKALINE PHOSPHATASE LIKE PROTEIN"/>
    <property type="match status" value="1"/>
</dbReference>
<evidence type="ECO:0000313" key="3">
    <source>
        <dbReference type="Proteomes" id="UP001597294"/>
    </source>
</evidence>
<dbReference type="RefSeq" id="WP_380252083.1">
    <property type="nucleotide sequence ID" value="NZ_JBHUII010000004.1"/>
</dbReference>
<name>A0ABW5BNL5_9PROT</name>
<gene>
    <name evidence="2" type="ORF">ACFSKO_12650</name>
</gene>
<feature type="transmembrane region" description="Helical" evidence="1">
    <location>
        <begin position="12"/>
        <end position="32"/>
    </location>
</feature>
<feature type="transmembrane region" description="Helical" evidence="1">
    <location>
        <begin position="125"/>
        <end position="149"/>
    </location>
</feature>
<evidence type="ECO:0000313" key="2">
    <source>
        <dbReference type="EMBL" id="MFD2206474.1"/>
    </source>
</evidence>
<dbReference type="InterPro" id="IPR051311">
    <property type="entry name" value="DedA_domain"/>
</dbReference>
<organism evidence="2 3">
    <name type="scientific">Kiloniella antarctica</name>
    <dbReference type="NCBI Taxonomy" id="1550907"/>
    <lineage>
        <taxon>Bacteria</taxon>
        <taxon>Pseudomonadati</taxon>
        <taxon>Pseudomonadota</taxon>
        <taxon>Alphaproteobacteria</taxon>
        <taxon>Rhodospirillales</taxon>
        <taxon>Kiloniellaceae</taxon>
        <taxon>Kiloniella</taxon>
    </lineage>
</organism>
<dbReference type="EMBL" id="JBHUII010000004">
    <property type="protein sequence ID" value="MFD2206474.1"/>
    <property type="molecule type" value="Genomic_DNA"/>
</dbReference>
<evidence type="ECO:0000256" key="1">
    <source>
        <dbReference type="SAM" id="Phobius"/>
    </source>
</evidence>
<keyword evidence="1" id="KW-0472">Membrane</keyword>
<protein>
    <recommendedName>
        <fullName evidence="4">Permease</fullName>
    </recommendedName>
</protein>
<feature type="transmembrane region" description="Helical" evidence="1">
    <location>
        <begin position="161"/>
        <end position="181"/>
    </location>
</feature>
<feature type="transmembrane region" description="Helical" evidence="1">
    <location>
        <begin position="44"/>
        <end position="64"/>
    </location>
</feature>
<evidence type="ECO:0008006" key="4">
    <source>
        <dbReference type="Google" id="ProtNLM"/>
    </source>
</evidence>
<keyword evidence="1" id="KW-0812">Transmembrane</keyword>
<dbReference type="Proteomes" id="UP001597294">
    <property type="component" value="Unassembled WGS sequence"/>
</dbReference>
<feature type="transmembrane region" description="Helical" evidence="1">
    <location>
        <begin position="95"/>
        <end position="113"/>
    </location>
</feature>
<dbReference type="PANTHER" id="PTHR42709:SF11">
    <property type="entry name" value="DEDA FAMILY PROTEIN"/>
    <property type="match status" value="1"/>
</dbReference>